<keyword evidence="2" id="KW-1185">Reference proteome</keyword>
<sequence>MIFDPILNLFRGRAIAIPPYDGAFRPNNALETATVLSEIAGPDNLCRAGERILLSSRNELLQLDPTGATCTSLEAYPELITSLAISKTGKLALSLADHRLLIDGDDIQLPKEIRSITALAFDVDDRLYICNGSDVHSTTDWVVDLMEKRCNGSVWLLPSGSRQPTCLARNLAWPGGILVQQDRLVISESWRHRLVTLSKTGASPVPILDKLPGYPGRLTASRSGAAWLAIFAPRNRLVEFILQEDAYRHDMMREIPRQQWIAPSLMPTNSFLDPLQCGAIKTMGVRKPWAPSRSYGLAVYLDADLQPVSSYHSRADGRHHGVTSVSEIDERIWVAACGGNRLLDLGAVQELGAA</sequence>
<dbReference type="RefSeq" id="WP_320509397.1">
    <property type="nucleotide sequence ID" value="NZ_JAXCLW010000004.1"/>
</dbReference>
<comment type="caution">
    <text evidence="1">The sequence shown here is derived from an EMBL/GenBank/DDBJ whole genome shotgun (WGS) entry which is preliminary data.</text>
</comment>
<gene>
    <name evidence="1" type="ORF">SMD27_15925</name>
</gene>
<accession>A0ABU5EEH9</accession>
<dbReference type="SUPFAM" id="SSF63829">
    <property type="entry name" value="Calcium-dependent phosphotriesterase"/>
    <property type="match status" value="1"/>
</dbReference>
<protein>
    <recommendedName>
        <fullName evidence="3">Sugar lactone lactonase YvrE</fullName>
    </recommendedName>
</protein>
<evidence type="ECO:0008006" key="3">
    <source>
        <dbReference type="Google" id="ProtNLM"/>
    </source>
</evidence>
<evidence type="ECO:0000313" key="2">
    <source>
        <dbReference type="Proteomes" id="UP001279642"/>
    </source>
</evidence>
<evidence type="ECO:0000313" key="1">
    <source>
        <dbReference type="EMBL" id="MDY0884332.1"/>
    </source>
</evidence>
<dbReference type="Gene3D" id="2.120.10.30">
    <property type="entry name" value="TolB, C-terminal domain"/>
    <property type="match status" value="1"/>
</dbReference>
<reference evidence="1 2" key="1">
    <citation type="journal article" date="2016" name="Antonie Van Leeuwenhoek">
        <title>Dongia soli sp. nov., isolated from soil from Dokdo, Korea.</title>
        <authorList>
            <person name="Kim D.U."/>
            <person name="Lee H."/>
            <person name="Kim H."/>
            <person name="Kim S.G."/>
            <person name="Ka J.O."/>
        </authorList>
    </citation>
    <scope>NUCLEOTIDE SEQUENCE [LARGE SCALE GENOMIC DNA]</scope>
    <source>
        <strain evidence="1 2">D78</strain>
    </source>
</reference>
<dbReference type="Proteomes" id="UP001279642">
    <property type="component" value="Unassembled WGS sequence"/>
</dbReference>
<organism evidence="1 2">
    <name type="scientific">Dongia soli</name>
    <dbReference type="NCBI Taxonomy" id="600628"/>
    <lineage>
        <taxon>Bacteria</taxon>
        <taxon>Pseudomonadati</taxon>
        <taxon>Pseudomonadota</taxon>
        <taxon>Alphaproteobacteria</taxon>
        <taxon>Rhodospirillales</taxon>
        <taxon>Dongiaceae</taxon>
        <taxon>Dongia</taxon>
    </lineage>
</organism>
<name>A0ABU5EEH9_9PROT</name>
<proteinExistence type="predicted"/>
<dbReference type="EMBL" id="JAXCLW010000004">
    <property type="protein sequence ID" value="MDY0884332.1"/>
    <property type="molecule type" value="Genomic_DNA"/>
</dbReference>
<dbReference type="InterPro" id="IPR011042">
    <property type="entry name" value="6-blade_b-propeller_TolB-like"/>
</dbReference>